<evidence type="ECO:0000259" key="12">
    <source>
        <dbReference type="Pfam" id="PF17146"/>
    </source>
</evidence>
<evidence type="ECO:0000259" key="11">
    <source>
        <dbReference type="Pfam" id="PF08772"/>
    </source>
</evidence>
<proteinExistence type="inferred from homology"/>
<dbReference type="FunFam" id="3.40.50.1010:FF:000020">
    <property type="entry name" value="20S-pre-rRNA D-site endonuclease NOB1"/>
    <property type="match status" value="1"/>
</dbReference>
<dbReference type="GO" id="GO:0005737">
    <property type="term" value="C:cytoplasm"/>
    <property type="evidence" value="ECO:0007669"/>
    <property type="project" value="UniProtKB-ARBA"/>
</dbReference>
<dbReference type="SUPFAM" id="SSF144206">
    <property type="entry name" value="NOB1 zinc finger-like"/>
    <property type="match status" value="1"/>
</dbReference>
<evidence type="ECO:0000313" key="13">
    <source>
        <dbReference type="EMBL" id="KAA0203008.1"/>
    </source>
</evidence>
<comment type="function">
    <text evidence="8">May play a role in mRNA degradation.</text>
</comment>
<accession>A0A6A0HB49</accession>
<dbReference type="EMBL" id="JQDR03002587">
    <property type="protein sequence ID" value="KAA0203008.1"/>
    <property type="molecule type" value="Genomic_DNA"/>
</dbReference>
<dbReference type="InterPro" id="IPR017117">
    <property type="entry name" value="Nob1_euk"/>
</dbReference>
<feature type="binding site" evidence="9">
    <location>
        <position position="313"/>
    </location>
    <ligand>
        <name>Zn(2+)</name>
        <dbReference type="ChEBI" id="CHEBI:29105"/>
    </ligand>
</feature>
<keyword evidence="5" id="KW-0378">Hydrolase</keyword>
<keyword evidence="4 8" id="KW-0479">Metal-binding</keyword>
<evidence type="ECO:0000256" key="1">
    <source>
        <dbReference type="ARBA" id="ARBA00004123"/>
    </source>
</evidence>
<evidence type="ECO:0000256" key="7">
    <source>
        <dbReference type="ARBA" id="ARBA00023242"/>
    </source>
</evidence>
<protein>
    <recommendedName>
        <fullName evidence="8">RNA-binding protein NOB1</fullName>
    </recommendedName>
</protein>
<evidence type="ECO:0000256" key="3">
    <source>
        <dbReference type="ARBA" id="ARBA00022722"/>
    </source>
</evidence>
<organism evidence="13">
    <name type="scientific">Hyalella azteca</name>
    <name type="common">Amphipod</name>
    <dbReference type="NCBI Taxonomy" id="294128"/>
    <lineage>
        <taxon>Eukaryota</taxon>
        <taxon>Metazoa</taxon>
        <taxon>Ecdysozoa</taxon>
        <taxon>Arthropoda</taxon>
        <taxon>Crustacea</taxon>
        <taxon>Multicrustacea</taxon>
        <taxon>Malacostraca</taxon>
        <taxon>Eumalacostraca</taxon>
        <taxon>Peracarida</taxon>
        <taxon>Amphipoda</taxon>
        <taxon>Senticaudata</taxon>
        <taxon>Talitrida</taxon>
        <taxon>Talitroidea</taxon>
        <taxon>Hyalellidae</taxon>
        <taxon>Hyalella</taxon>
    </lineage>
</organism>
<dbReference type="AlphaFoldDB" id="A0A6A0HB49"/>
<dbReference type="Gene3D" id="6.20.210.10">
    <property type="entry name" value="Nin one binding (NOB1), Zn-ribbon-like"/>
    <property type="match status" value="1"/>
</dbReference>
<dbReference type="PIRSF" id="PIRSF037125">
    <property type="entry name" value="D-site_20S_pre-rRNA_nuclease"/>
    <property type="match status" value="1"/>
</dbReference>
<dbReference type="Gene3D" id="3.40.50.1010">
    <property type="entry name" value="5'-nuclease"/>
    <property type="match status" value="1"/>
</dbReference>
<dbReference type="Proteomes" id="UP000711488">
    <property type="component" value="Unassembled WGS sequence"/>
</dbReference>
<feature type="domain" description="Nin one binding (NOB1) Zn-ribbon-like" evidence="11">
    <location>
        <begin position="288"/>
        <end position="358"/>
    </location>
</feature>
<evidence type="ECO:0000256" key="4">
    <source>
        <dbReference type="ARBA" id="ARBA00022723"/>
    </source>
</evidence>
<reference evidence="13" key="2">
    <citation type="journal article" date="2018" name="Environ. Sci. Technol.">
        <title>The Toxicogenome of Hyalella azteca: A Model for Sediment Ecotoxicology and Evolutionary Toxicology.</title>
        <authorList>
            <person name="Poynton H.C."/>
            <person name="Hasenbein S."/>
            <person name="Benoit J.B."/>
            <person name="Sepulveda M.S."/>
            <person name="Poelchau M.F."/>
            <person name="Hughes D.S.T."/>
            <person name="Murali S.C."/>
            <person name="Chen S."/>
            <person name="Glastad K.M."/>
            <person name="Goodisman M.A.D."/>
            <person name="Werren J.H."/>
            <person name="Vineis J.H."/>
            <person name="Bowen J.L."/>
            <person name="Friedrich M."/>
            <person name="Jones J."/>
            <person name="Robertson H.M."/>
            <person name="Feyereisen R."/>
            <person name="Mechler-Hickson A."/>
            <person name="Mathers N."/>
            <person name="Lee C.E."/>
            <person name="Colbourne J.K."/>
            <person name="Biales A."/>
            <person name="Johnston J.S."/>
            <person name="Wellborn G.A."/>
            <person name="Rosendale A.J."/>
            <person name="Cridge A.G."/>
            <person name="Munoz-Torres M.C."/>
            <person name="Bain P.A."/>
            <person name="Manny A.R."/>
            <person name="Major K.M."/>
            <person name="Lambert F.N."/>
            <person name="Vulpe C.D."/>
            <person name="Tuck P."/>
            <person name="Blalock B.J."/>
            <person name="Lin Y.Y."/>
            <person name="Smith M.E."/>
            <person name="Ochoa-Acuna H."/>
            <person name="Chen M.M."/>
            <person name="Childers C.P."/>
            <person name="Qu J."/>
            <person name="Dugan S."/>
            <person name="Lee S.L."/>
            <person name="Chao H."/>
            <person name="Dinh H."/>
            <person name="Han Y."/>
            <person name="Doddapaneni H."/>
            <person name="Worley K.C."/>
            <person name="Muzny D.M."/>
            <person name="Gibbs R.A."/>
            <person name="Richards S."/>
        </authorList>
    </citation>
    <scope>NUCLEOTIDE SEQUENCE</scope>
    <source>
        <strain evidence="13">HAZT.00-mixed</strain>
        <tissue evidence="13">Whole organism</tissue>
    </source>
</reference>
<dbReference type="CDD" id="cd09876">
    <property type="entry name" value="PIN_Nob1-like"/>
    <property type="match status" value="1"/>
</dbReference>
<gene>
    <name evidence="13" type="ORF">HAZT_HAZT007912</name>
</gene>
<dbReference type="PANTHER" id="PTHR12814">
    <property type="entry name" value="RNA-BINDING PROTEIN NOB1"/>
    <property type="match status" value="1"/>
</dbReference>
<comment type="caution">
    <text evidence="13">The sequence shown here is derived from an EMBL/GenBank/DDBJ whole genome shotgun (WGS) entry which is preliminary data.</text>
</comment>
<feature type="compositionally biased region" description="Acidic residues" evidence="10">
    <location>
        <begin position="208"/>
        <end position="225"/>
    </location>
</feature>
<feature type="binding site" evidence="9">
    <location>
        <position position="301"/>
    </location>
    <ligand>
        <name>Zn(2+)</name>
        <dbReference type="ChEBI" id="CHEBI:29105"/>
    </ligand>
</feature>
<dbReference type="GO" id="GO:0046872">
    <property type="term" value="F:metal ion binding"/>
    <property type="evidence" value="ECO:0007669"/>
    <property type="project" value="UniProtKB-UniRule"/>
</dbReference>
<evidence type="ECO:0000256" key="10">
    <source>
        <dbReference type="SAM" id="MobiDB-lite"/>
    </source>
</evidence>
<feature type="binding site" evidence="9">
    <location>
        <position position="316"/>
    </location>
    <ligand>
        <name>Zn(2+)</name>
        <dbReference type="ChEBI" id="CHEBI:29105"/>
    </ligand>
</feature>
<keyword evidence="6 8" id="KW-0862">Zinc</keyword>
<dbReference type="GO" id="GO:0016787">
    <property type="term" value="F:hydrolase activity"/>
    <property type="evidence" value="ECO:0007669"/>
    <property type="project" value="UniProtKB-KW"/>
</dbReference>
<keyword evidence="3" id="KW-0540">Nuclease</keyword>
<dbReference type="OrthoDB" id="446759at2759"/>
<feature type="domain" description="Ribonuclease PIN" evidence="12">
    <location>
        <begin position="8"/>
        <end position="94"/>
    </location>
</feature>
<reference evidence="13" key="3">
    <citation type="submission" date="2019-06" db="EMBL/GenBank/DDBJ databases">
        <authorList>
            <person name="Poynton C."/>
            <person name="Hasenbein S."/>
            <person name="Benoit J.B."/>
            <person name="Sepulveda M.S."/>
            <person name="Poelchau M.F."/>
            <person name="Murali S.C."/>
            <person name="Chen S."/>
            <person name="Glastad K.M."/>
            <person name="Werren J.H."/>
            <person name="Vineis J.H."/>
            <person name="Bowen J.L."/>
            <person name="Friedrich M."/>
            <person name="Jones J."/>
            <person name="Robertson H.M."/>
            <person name="Feyereisen R."/>
            <person name="Mechler-Hickson A."/>
            <person name="Mathers N."/>
            <person name="Lee C.E."/>
            <person name="Colbourne J.K."/>
            <person name="Biales A."/>
            <person name="Johnston J.S."/>
            <person name="Wellborn G.A."/>
            <person name="Rosendale A.J."/>
            <person name="Cridge A.G."/>
            <person name="Munoz-Torres M.C."/>
            <person name="Bain P.A."/>
            <person name="Manny A.R."/>
            <person name="Major K.M."/>
            <person name="Lambert F.N."/>
            <person name="Vulpe C.D."/>
            <person name="Tuck P."/>
            <person name="Blalock B.J."/>
            <person name="Lin Y.-Y."/>
            <person name="Smith M.E."/>
            <person name="Ochoa-Acuna H."/>
            <person name="Chen M.-J.M."/>
            <person name="Childers C.P."/>
            <person name="Qu J."/>
            <person name="Dugan S."/>
            <person name="Lee S.L."/>
            <person name="Chao H."/>
            <person name="Dinh H."/>
            <person name="Han Y."/>
            <person name="Doddapaneni H."/>
            <person name="Worley K.C."/>
            <person name="Muzny D.M."/>
            <person name="Gibbs R.A."/>
            <person name="Richards S."/>
        </authorList>
    </citation>
    <scope>NUCLEOTIDE SEQUENCE</scope>
    <source>
        <strain evidence="13">HAZT.00-mixed</strain>
        <tissue evidence="13">Whole organism</tissue>
    </source>
</reference>
<evidence type="ECO:0000256" key="5">
    <source>
        <dbReference type="ARBA" id="ARBA00022801"/>
    </source>
</evidence>
<dbReference type="InterPro" id="IPR039907">
    <property type="entry name" value="NOB1"/>
</dbReference>
<dbReference type="GO" id="GO:0030490">
    <property type="term" value="P:maturation of SSU-rRNA"/>
    <property type="evidence" value="ECO:0007669"/>
    <property type="project" value="TreeGrafter"/>
</dbReference>
<keyword evidence="7 8" id="KW-0539">Nucleus</keyword>
<comment type="subcellular location">
    <subcellularLocation>
        <location evidence="1 8">Nucleus</location>
    </subcellularLocation>
</comment>
<dbReference type="InterPro" id="IPR033411">
    <property type="entry name" value="Ribonuclease_PIN"/>
</dbReference>
<evidence type="ECO:0000256" key="8">
    <source>
        <dbReference type="PIRNR" id="PIRNR037125"/>
    </source>
</evidence>
<name>A0A6A0HB49_HYAAZ</name>
<dbReference type="GO" id="GO:0030688">
    <property type="term" value="C:preribosome, small subunit precursor"/>
    <property type="evidence" value="ECO:0007669"/>
    <property type="project" value="TreeGrafter"/>
</dbReference>
<comment type="similarity">
    <text evidence="2 8">Belongs to the NOB1 family.</text>
</comment>
<dbReference type="GO" id="GO:0004521">
    <property type="term" value="F:RNA endonuclease activity"/>
    <property type="evidence" value="ECO:0007669"/>
    <property type="project" value="UniProtKB-UniRule"/>
</dbReference>
<evidence type="ECO:0000256" key="2">
    <source>
        <dbReference type="ARBA" id="ARBA00005858"/>
    </source>
</evidence>
<feature type="binding site" evidence="9">
    <location>
        <position position="298"/>
    </location>
    <ligand>
        <name>Zn(2+)</name>
        <dbReference type="ChEBI" id="CHEBI:29105"/>
    </ligand>
</feature>
<dbReference type="PANTHER" id="PTHR12814:SF2">
    <property type="entry name" value="RNA-BINDING PROTEIN NOB1"/>
    <property type="match status" value="1"/>
</dbReference>
<dbReference type="InterPro" id="IPR036283">
    <property type="entry name" value="NOB1_Zf-like_sf"/>
</dbReference>
<dbReference type="Pfam" id="PF17146">
    <property type="entry name" value="PIN_6"/>
    <property type="match status" value="1"/>
</dbReference>
<sequence length="441" mass="49599">MKNKLKYLVVDSGAFIQKQPLWEHAEELYTVPEVLAEIKDKQTSQFIESFPVKVNFCQPQPASLKFISTFSKKSGDFHVLSLTDLKLLALTHELHVKENGSSNLRLEPLKRITNTTITLPLVNLDKNQTEAEINNSKDTNNFEPIEEFNEVECEGGFDGDVNNAENEDDGWTTITKKRKPKKIIQQQPVSVSEATTDEQTGDQGLALLEEEEEDDEDDDDDDDEGWITPDNIDQMTSTGWCPREADEGNDSELEDCPVTVACITVDYAMQHVLKHIGLGVLGIDGRIIRELRNFVLRCFTCFTVTPDMSLLFCPKCGHKTLKRVSITTNADGTQNIWISRRRLNTRGFKYNLPKPRGGQHALMPLLTADQRFPHQWAKKAKSVDALDPDFIAGPSPFAARDVNSRAAVHGCFAGTNSAGNAHPRLKHAKIWKPKRKKTVRK</sequence>
<evidence type="ECO:0000256" key="9">
    <source>
        <dbReference type="PIRSR" id="PIRSR037125-1"/>
    </source>
</evidence>
<feature type="region of interest" description="Disordered" evidence="10">
    <location>
        <begin position="156"/>
        <end position="249"/>
    </location>
</feature>
<reference evidence="13" key="1">
    <citation type="submission" date="2014-08" db="EMBL/GenBank/DDBJ databases">
        <authorList>
            <person name="Murali S."/>
            <person name="Richards S."/>
            <person name="Bandaranaike D."/>
            <person name="Bellair M."/>
            <person name="Blankenburg K."/>
            <person name="Chao H."/>
            <person name="Dinh H."/>
            <person name="Doddapaneni H."/>
            <person name="Dugan-Rocha S."/>
            <person name="Elkadiri S."/>
            <person name="Gnanaolivu R."/>
            <person name="Hughes D."/>
            <person name="Lee S."/>
            <person name="Li M."/>
            <person name="Ming W."/>
            <person name="Munidasa M."/>
            <person name="Muniz J."/>
            <person name="Nguyen L."/>
            <person name="Osuji N."/>
            <person name="Pu L.-L."/>
            <person name="Puazo M."/>
            <person name="Skinner E."/>
            <person name="Qu C."/>
            <person name="Quiroz J."/>
            <person name="Raj R."/>
            <person name="Weissenberger G."/>
            <person name="Xin Y."/>
            <person name="Zou X."/>
            <person name="Han Y."/>
            <person name="Worley K."/>
            <person name="Muzny D."/>
            <person name="Gibbs R."/>
        </authorList>
    </citation>
    <scope>NUCLEOTIDE SEQUENCE</scope>
    <source>
        <strain evidence="13">HAZT.00-mixed</strain>
        <tissue evidence="13">Whole organism</tissue>
    </source>
</reference>
<dbReference type="Pfam" id="PF08772">
    <property type="entry name" value="Zn_ribbon_NOB1"/>
    <property type="match status" value="1"/>
</dbReference>
<dbReference type="GO" id="GO:0031981">
    <property type="term" value="C:nuclear lumen"/>
    <property type="evidence" value="ECO:0007669"/>
    <property type="project" value="UniProtKB-ARBA"/>
</dbReference>
<evidence type="ECO:0000256" key="6">
    <source>
        <dbReference type="ARBA" id="ARBA00022833"/>
    </source>
</evidence>
<dbReference type="InterPro" id="IPR014881">
    <property type="entry name" value="NOB1_Zn-bd"/>
</dbReference>